<feature type="region of interest" description="Disordered" evidence="1">
    <location>
        <begin position="62"/>
        <end position="86"/>
    </location>
</feature>
<feature type="compositionally biased region" description="Basic and acidic residues" evidence="1">
    <location>
        <begin position="73"/>
        <end position="85"/>
    </location>
</feature>
<accession>A0A8D8PHV6</accession>
<evidence type="ECO:0000256" key="1">
    <source>
        <dbReference type="SAM" id="MobiDB-lite"/>
    </source>
</evidence>
<dbReference type="EMBL" id="HBUE01349264">
    <property type="protein sequence ID" value="CAG6602321.1"/>
    <property type="molecule type" value="Transcribed_RNA"/>
</dbReference>
<dbReference type="EMBL" id="HBUE01242202">
    <property type="protein sequence ID" value="CAG6550037.1"/>
    <property type="molecule type" value="Transcribed_RNA"/>
</dbReference>
<dbReference type="EMBL" id="HBUE01349263">
    <property type="protein sequence ID" value="CAG6602319.1"/>
    <property type="molecule type" value="Transcribed_RNA"/>
</dbReference>
<dbReference type="EMBL" id="HBUE01242203">
    <property type="protein sequence ID" value="CAG6550039.1"/>
    <property type="molecule type" value="Transcribed_RNA"/>
</dbReference>
<reference evidence="2" key="1">
    <citation type="submission" date="2021-05" db="EMBL/GenBank/DDBJ databases">
        <authorList>
            <person name="Alioto T."/>
            <person name="Alioto T."/>
            <person name="Gomez Garrido J."/>
        </authorList>
    </citation>
    <scope>NUCLEOTIDE SEQUENCE</scope>
</reference>
<name>A0A8D8PHV6_CULPI</name>
<organism evidence="2">
    <name type="scientific">Culex pipiens</name>
    <name type="common">House mosquito</name>
    <dbReference type="NCBI Taxonomy" id="7175"/>
    <lineage>
        <taxon>Eukaryota</taxon>
        <taxon>Metazoa</taxon>
        <taxon>Ecdysozoa</taxon>
        <taxon>Arthropoda</taxon>
        <taxon>Hexapoda</taxon>
        <taxon>Insecta</taxon>
        <taxon>Pterygota</taxon>
        <taxon>Neoptera</taxon>
        <taxon>Endopterygota</taxon>
        <taxon>Diptera</taxon>
        <taxon>Nematocera</taxon>
        <taxon>Culicoidea</taxon>
        <taxon>Culicidae</taxon>
        <taxon>Culicinae</taxon>
        <taxon>Culicini</taxon>
        <taxon>Culex</taxon>
        <taxon>Culex</taxon>
    </lineage>
</organism>
<evidence type="ECO:0000313" key="2">
    <source>
        <dbReference type="EMBL" id="CAG6602319.1"/>
    </source>
</evidence>
<proteinExistence type="predicted"/>
<dbReference type="AlphaFoldDB" id="A0A8D8PHV6"/>
<sequence>MSGRILLPTPNRRHRGPPGVSLGLEIPPYIGPARRFAQLQQGLCVLQSAQPRRSARLDLRHQLLPADSGGGAEDSHRRRDSEHGPEVGLCAAFDSDLRLRRGEAVADCARVF</sequence>
<protein>
    <submittedName>
        <fullName evidence="2">(northern house mosquito) hypothetical protein</fullName>
    </submittedName>
</protein>
<feature type="region of interest" description="Disordered" evidence="1">
    <location>
        <begin position="1"/>
        <end position="21"/>
    </location>
</feature>